<keyword evidence="7" id="KW-0547">Nucleotide-binding</keyword>
<dbReference type="Pfam" id="PF08352">
    <property type="entry name" value="oligo_HPY"/>
    <property type="match status" value="1"/>
</dbReference>
<evidence type="ECO:0000313" key="15">
    <source>
        <dbReference type="EMBL" id="MFB8775709.1"/>
    </source>
</evidence>
<accession>A0ABV5EFS9</accession>
<keyword evidence="8" id="KW-0067">ATP-binding</keyword>
<evidence type="ECO:0000256" key="4">
    <source>
        <dbReference type="ARBA" id="ARBA00022448"/>
    </source>
</evidence>
<dbReference type="Pfam" id="PF00528">
    <property type="entry name" value="BPD_transp_1"/>
    <property type="match status" value="1"/>
</dbReference>
<feature type="domain" description="ABC transporter" evidence="13">
    <location>
        <begin position="339"/>
        <end position="587"/>
    </location>
</feature>
<feature type="region of interest" description="Disordered" evidence="12">
    <location>
        <begin position="1"/>
        <end position="25"/>
    </location>
</feature>
<protein>
    <submittedName>
        <fullName evidence="15">Dipeptide/oligopeptide/nickel ABC transporter permease/ATP-binding protein</fullName>
    </submittedName>
</protein>
<evidence type="ECO:0000256" key="2">
    <source>
        <dbReference type="ARBA" id="ARBA00004202"/>
    </source>
</evidence>
<evidence type="ECO:0000256" key="11">
    <source>
        <dbReference type="RuleBase" id="RU363032"/>
    </source>
</evidence>
<comment type="subcellular location">
    <subcellularLocation>
        <location evidence="11">Cell membrane</location>
        <topology evidence="11">Multi-pass membrane protein</topology>
    </subcellularLocation>
    <subcellularLocation>
        <location evidence="2">Cell membrane</location>
        <topology evidence="2">Peripheral membrane protein</topology>
    </subcellularLocation>
    <subcellularLocation>
        <location evidence="1">Membrane</location>
        <topology evidence="1">Multi-pass membrane protein</topology>
    </subcellularLocation>
</comment>
<comment type="similarity">
    <text evidence="3">Belongs to the ABC transporter superfamily.</text>
</comment>
<evidence type="ECO:0000256" key="6">
    <source>
        <dbReference type="ARBA" id="ARBA00022692"/>
    </source>
</evidence>
<dbReference type="InterPro" id="IPR003439">
    <property type="entry name" value="ABC_transporter-like_ATP-bd"/>
</dbReference>
<dbReference type="Gene3D" id="1.10.3720.10">
    <property type="entry name" value="MetI-like"/>
    <property type="match status" value="1"/>
</dbReference>
<feature type="transmembrane region" description="Helical" evidence="11">
    <location>
        <begin position="37"/>
        <end position="57"/>
    </location>
</feature>
<dbReference type="InterPro" id="IPR017871">
    <property type="entry name" value="ABC_transporter-like_CS"/>
</dbReference>
<name>A0ABV5EFS9_9ACTN</name>
<dbReference type="EMBL" id="JAYMRP010000023">
    <property type="protein sequence ID" value="MFB8775709.1"/>
    <property type="molecule type" value="Genomic_DNA"/>
</dbReference>
<evidence type="ECO:0000256" key="9">
    <source>
        <dbReference type="ARBA" id="ARBA00022989"/>
    </source>
</evidence>
<keyword evidence="9 11" id="KW-1133">Transmembrane helix</keyword>
<dbReference type="Pfam" id="PF00005">
    <property type="entry name" value="ABC_tran"/>
    <property type="match status" value="1"/>
</dbReference>
<dbReference type="InterPro" id="IPR025966">
    <property type="entry name" value="OppC_N"/>
</dbReference>
<dbReference type="InterPro" id="IPR013563">
    <property type="entry name" value="Oligopep_ABC_C"/>
</dbReference>
<dbReference type="Pfam" id="PF12911">
    <property type="entry name" value="OppC_N"/>
    <property type="match status" value="1"/>
</dbReference>
<keyword evidence="10 11" id="KW-0472">Membrane</keyword>
<keyword evidence="5" id="KW-1003">Cell membrane</keyword>
<keyword evidence="16" id="KW-1185">Reference proteome</keyword>
<dbReference type="InterPro" id="IPR000515">
    <property type="entry name" value="MetI-like"/>
</dbReference>
<evidence type="ECO:0000256" key="10">
    <source>
        <dbReference type="ARBA" id="ARBA00023136"/>
    </source>
</evidence>
<evidence type="ECO:0000256" key="5">
    <source>
        <dbReference type="ARBA" id="ARBA00022475"/>
    </source>
</evidence>
<reference evidence="15 16" key="1">
    <citation type="submission" date="2024-01" db="EMBL/GenBank/DDBJ databases">
        <title>Genome mining of biosynthetic gene clusters to explore secondary metabolites of Streptomyces sp.</title>
        <authorList>
            <person name="Baig A."/>
            <person name="Ajitkumar Shintre N."/>
            <person name="Kumar H."/>
            <person name="Anbarasu A."/>
            <person name="Ramaiah S."/>
        </authorList>
    </citation>
    <scope>NUCLEOTIDE SEQUENCE [LARGE SCALE GENOMIC DNA]</scope>
    <source>
        <strain evidence="15 16">A57</strain>
    </source>
</reference>
<comment type="similarity">
    <text evidence="11">Belongs to the binding-protein-dependent transport system permease family.</text>
</comment>
<evidence type="ECO:0000313" key="16">
    <source>
        <dbReference type="Proteomes" id="UP001585080"/>
    </source>
</evidence>
<dbReference type="SUPFAM" id="SSF52540">
    <property type="entry name" value="P-loop containing nucleoside triphosphate hydrolases"/>
    <property type="match status" value="1"/>
</dbReference>
<dbReference type="CDD" id="cd03257">
    <property type="entry name" value="ABC_NikE_OppD_transporters"/>
    <property type="match status" value="1"/>
</dbReference>
<evidence type="ECO:0000256" key="12">
    <source>
        <dbReference type="SAM" id="MobiDB-lite"/>
    </source>
</evidence>
<dbReference type="CDD" id="cd06261">
    <property type="entry name" value="TM_PBP2"/>
    <property type="match status" value="1"/>
</dbReference>
<dbReference type="NCBIfam" id="TIGR01727">
    <property type="entry name" value="oligo_HPY"/>
    <property type="match status" value="1"/>
</dbReference>
<dbReference type="PROSITE" id="PS50893">
    <property type="entry name" value="ABC_TRANSPORTER_2"/>
    <property type="match status" value="1"/>
</dbReference>
<dbReference type="Proteomes" id="UP001585080">
    <property type="component" value="Unassembled WGS sequence"/>
</dbReference>
<organism evidence="15 16">
    <name type="scientific">Streptomyces broussonetiae</name>
    <dbReference type="NCBI Taxonomy" id="2686304"/>
    <lineage>
        <taxon>Bacteria</taxon>
        <taxon>Bacillati</taxon>
        <taxon>Actinomycetota</taxon>
        <taxon>Actinomycetes</taxon>
        <taxon>Kitasatosporales</taxon>
        <taxon>Streptomycetaceae</taxon>
        <taxon>Streptomyces</taxon>
    </lineage>
</organism>
<dbReference type="PANTHER" id="PTHR43297">
    <property type="entry name" value="OLIGOPEPTIDE TRANSPORT ATP-BINDING PROTEIN APPD"/>
    <property type="match status" value="1"/>
</dbReference>
<evidence type="ECO:0000256" key="8">
    <source>
        <dbReference type="ARBA" id="ARBA00022840"/>
    </source>
</evidence>
<evidence type="ECO:0000259" key="13">
    <source>
        <dbReference type="PROSITE" id="PS50893"/>
    </source>
</evidence>
<keyword evidence="4 11" id="KW-0813">Transport</keyword>
<dbReference type="SMART" id="SM00382">
    <property type="entry name" value="AAA"/>
    <property type="match status" value="1"/>
</dbReference>
<dbReference type="SUPFAM" id="SSF161098">
    <property type="entry name" value="MetI-like"/>
    <property type="match status" value="1"/>
</dbReference>
<dbReference type="RefSeq" id="WP_376734297.1">
    <property type="nucleotide sequence ID" value="NZ_JAYMRP010000023.1"/>
</dbReference>
<dbReference type="InterPro" id="IPR035906">
    <property type="entry name" value="MetI-like_sf"/>
</dbReference>
<dbReference type="PANTHER" id="PTHR43297:SF2">
    <property type="entry name" value="DIPEPTIDE TRANSPORT ATP-BINDING PROTEIN DPPD"/>
    <property type="match status" value="1"/>
</dbReference>
<dbReference type="Gene3D" id="3.40.50.300">
    <property type="entry name" value="P-loop containing nucleotide triphosphate hydrolases"/>
    <property type="match status" value="1"/>
</dbReference>
<dbReference type="PROSITE" id="PS00211">
    <property type="entry name" value="ABC_TRANSPORTER_1"/>
    <property type="match status" value="1"/>
</dbReference>
<dbReference type="InterPro" id="IPR003593">
    <property type="entry name" value="AAA+_ATPase"/>
</dbReference>
<evidence type="ECO:0000259" key="14">
    <source>
        <dbReference type="PROSITE" id="PS50928"/>
    </source>
</evidence>
<gene>
    <name evidence="15" type="ORF">VSS16_23710</name>
</gene>
<dbReference type="InterPro" id="IPR050388">
    <property type="entry name" value="ABC_Ni/Peptide_Import"/>
</dbReference>
<sequence length="656" mass="69109">MTVTEKTPAPGRTEPAPPRRHNRHGLLPRLLRQPGTVVSTGVLLLVVLIALAAPLLAPHDPAAHNYDAVLQGPGPGHWLGTDDLGRDTLSRLLYGARVALLVSVGAVGIAMLIGVPIGLLLGYRGGWTDRLGSRLLDVSDALPGIMVGFAVIAIMGRGLLSLMLAVGLIFCMSFARLTRAVTLAERERQYVESAQVAGLRTPEILFRHVLPNLTGPLAVQAAGFLGHAVVIESVLSFLGLGLESDTASWGAMLSLAAEQQAEQPFLPFPPGIAIVITVLAFNMISDGINDVLMGGGRASVSRRFRGTLKAAAASADGAAARHDSTGTAVDDDPDAVLAVRHVTVALDGPDGAVPLVKDASLTLRDGEVLGLLGESGSGKSILSRSVLGLLPRGIHLTEGSVRLGGEEIAGLGEKEMRRHRGTGVSVVLQDPMTALSPVHTVGRQLCEPLRLHFGMSREQARARAVELLTRVGVRDAEGRLDDYPHQFSGGMAQRVAIAMALAAGPKVLIADEATSALDVTTQSQVLDLLLELRDEFNTSIVMITHDLGVVAETCDRVAVMYAGQIVEVGEVSDVLHRPRHPYTAALMASSPSGEVTGGRLATIPGHVPPAGSWPVGCHFADRCSFAEDGCREHPVHLAKNVRCTRADDLVLEVTKP</sequence>
<evidence type="ECO:0000256" key="7">
    <source>
        <dbReference type="ARBA" id="ARBA00022741"/>
    </source>
</evidence>
<dbReference type="InterPro" id="IPR027417">
    <property type="entry name" value="P-loop_NTPase"/>
</dbReference>
<evidence type="ECO:0000256" key="1">
    <source>
        <dbReference type="ARBA" id="ARBA00004141"/>
    </source>
</evidence>
<evidence type="ECO:0000256" key="3">
    <source>
        <dbReference type="ARBA" id="ARBA00005417"/>
    </source>
</evidence>
<feature type="domain" description="ABC transmembrane type-1" evidence="14">
    <location>
        <begin position="96"/>
        <end position="285"/>
    </location>
</feature>
<comment type="caution">
    <text evidence="15">The sequence shown here is derived from an EMBL/GenBank/DDBJ whole genome shotgun (WGS) entry which is preliminary data.</text>
</comment>
<dbReference type="PROSITE" id="PS50928">
    <property type="entry name" value="ABC_TM1"/>
    <property type="match status" value="1"/>
</dbReference>
<keyword evidence="6 11" id="KW-0812">Transmembrane</keyword>
<feature type="transmembrane region" description="Helical" evidence="11">
    <location>
        <begin position="98"/>
        <end position="123"/>
    </location>
</feature>
<proteinExistence type="inferred from homology"/>